<dbReference type="InterPro" id="IPR018060">
    <property type="entry name" value="HTH_AraC"/>
</dbReference>
<dbReference type="PROSITE" id="PS01124">
    <property type="entry name" value="HTH_ARAC_FAMILY_2"/>
    <property type="match status" value="1"/>
</dbReference>
<dbReference type="Proteomes" id="UP000541421">
    <property type="component" value="Unassembled WGS sequence"/>
</dbReference>
<dbReference type="EMBL" id="JABGBO010000001">
    <property type="protein sequence ID" value="NOL48714.1"/>
    <property type="molecule type" value="Genomic_DNA"/>
</dbReference>
<dbReference type="SMART" id="SM00342">
    <property type="entry name" value="HTH_ARAC"/>
    <property type="match status" value="1"/>
</dbReference>
<dbReference type="InterPro" id="IPR018062">
    <property type="entry name" value="HTH_AraC-typ_CS"/>
</dbReference>
<dbReference type="InterPro" id="IPR013656">
    <property type="entry name" value="PAS_4"/>
</dbReference>
<evidence type="ECO:0000259" key="4">
    <source>
        <dbReference type="PROSITE" id="PS01124"/>
    </source>
</evidence>
<dbReference type="SUPFAM" id="SSF55785">
    <property type="entry name" value="PYP-like sensor domain (PAS domain)"/>
    <property type="match status" value="1"/>
</dbReference>
<dbReference type="InterPro" id="IPR009057">
    <property type="entry name" value="Homeodomain-like_sf"/>
</dbReference>
<feature type="domain" description="HTH araC/xylS-type" evidence="4">
    <location>
        <begin position="157"/>
        <end position="254"/>
    </location>
</feature>
<dbReference type="AlphaFoldDB" id="A0A7Y4L856"/>
<dbReference type="Pfam" id="PF08448">
    <property type="entry name" value="PAS_4"/>
    <property type="match status" value="1"/>
</dbReference>
<proteinExistence type="predicted"/>
<dbReference type="InterPro" id="IPR035965">
    <property type="entry name" value="PAS-like_dom_sf"/>
</dbReference>
<keyword evidence="3" id="KW-0804">Transcription</keyword>
<dbReference type="PROSITE" id="PS00041">
    <property type="entry name" value="HTH_ARAC_FAMILY_1"/>
    <property type="match status" value="1"/>
</dbReference>
<dbReference type="Gene3D" id="1.10.10.60">
    <property type="entry name" value="Homeodomain-like"/>
    <property type="match status" value="2"/>
</dbReference>
<keyword evidence="2" id="KW-0238">DNA-binding</keyword>
<evidence type="ECO:0000313" key="6">
    <source>
        <dbReference type="Proteomes" id="UP000541421"/>
    </source>
</evidence>
<evidence type="ECO:0000256" key="3">
    <source>
        <dbReference type="ARBA" id="ARBA00023163"/>
    </source>
</evidence>
<organism evidence="5 6">
    <name type="scientific">Pelistega europaea</name>
    <dbReference type="NCBI Taxonomy" id="106147"/>
    <lineage>
        <taxon>Bacteria</taxon>
        <taxon>Pseudomonadati</taxon>
        <taxon>Pseudomonadota</taxon>
        <taxon>Betaproteobacteria</taxon>
        <taxon>Burkholderiales</taxon>
        <taxon>Alcaligenaceae</taxon>
        <taxon>Pelistega</taxon>
    </lineage>
</organism>
<name>A0A7Y4L856_9BURK</name>
<dbReference type="Pfam" id="PF12833">
    <property type="entry name" value="HTH_18"/>
    <property type="match status" value="1"/>
</dbReference>
<protein>
    <submittedName>
        <fullName evidence="5">AraC family transcriptional regulator</fullName>
    </submittedName>
</protein>
<sequence>MNIAKIDALSTFQQIERPKDLQDLLRSLRLFAPMLQTLTNVVFFVKNTQAEYCFANETLLCRLQLSAQELEGKTSESVFSSEWGKIYTQQDETVLSTGKSIVNQLELHIYTSGELGWCITNKMPIYDVNNHIIAMMGASIDIDTNNHNKPALNKKIILINQYIQNNLENIIKMQDLECVSGLSTAQIERSFKKLFGITPSQYIQKKRIERAIDLLGKHYSITDISNRCGYSDHSAFTRQFKQVLGVSPSDFKARRAVLNVSCDAD</sequence>
<evidence type="ECO:0000256" key="1">
    <source>
        <dbReference type="ARBA" id="ARBA00023015"/>
    </source>
</evidence>
<evidence type="ECO:0000256" key="2">
    <source>
        <dbReference type="ARBA" id="ARBA00023125"/>
    </source>
</evidence>
<dbReference type="InterPro" id="IPR020449">
    <property type="entry name" value="Tscrpt_reg_AraC-type_HTH"/>
</dbReference>
<gene>
    <name evidence="5" type="ORF">HKX40_00975</name>
</gene>
<dbReference type="GO" id="GO:0043565">
    <property type="term" value="F:sequence-specific DNA binding"/>
    <property type="evidence" value="ECO:0007669"/>
    <property type="project" value="InterPro"/>
</dbReference>
<dbReference type="PANTHER" id="PTHR43280">
    <property type="entry name" value="ARAC-FAMILY TRANSCRIPTIONAL REGULATOR"/>
    <property type="match status" value="1"/>
</dbReference>
<dbReference type="Gene3D" id="3.30.450.20">
    <property type="entry name" value="PAS domain"/>
    <property type="match status" value="1"/>
</dbReference>
<accession>A0A7Y4L856</accession>
<dbReference type="PRINTS" id="PR00032">
    <property type="entry name" value="HTHARAC"/>
</dbReference>
<evidence type="ECO:0000313" key="5">
    <source>
        <dbReference type="EMBL" id="NOL48714.1"/>
    </source>
</evidence>
<comment type="caution">
    <text evidence="5">The sequence shown here is derived from an EMBL/GenBank/DDBJ whole genome shotgun (WGS) entry which is preliminary data.</text>
</comment>
<dbReference type="RefSeq" id="WP_171587697.1">
    <property type="nucleotide sequence ID" value="NZ_JABGBO010000001.1"/>
</dbReference>
<keyword evidence="1" id="KW-0805">Transcription regulation</keyword>
<dbReference type="PANTHER" id="PTHR43280:SF28">
    <property type="entry name" value="HTH-TYPE TRANSCRIPTIONAL ACTIVATOR RHAS"/>
    <property type="match status" value="1"/>
</dbReference>
<reference evidence="5 6" key="1">
    <citation type="submission" date="2020-05" db="EMBL/GenBank/DDBJ databases">
        <authorList>
            <person name="Niu N."/>
        </authorList>
    </citation>
    <scope>NUCLEOTIDE SEQUENCE [LARGE SCALE GENOMIC DNA]</scope>
    <source>
        <strain evidence="5 6">LMG10982</strain>
    </source>
</reference>
<keyword evidence="6" id="KW-1185">Reference proteome</keyword>
<dbReference type="GO" id="GO:0003700">
    <property type="term" value="F:DNA-binding transcription factor activity"/>
    <property type="evidence" value="ECO:0007669"/>
    <property type="project" value="InterPro"/>
</dbReference>
<dbReference type="SUPFAM" id="SSF46689">
    <property type="entry name" value="Homeodomain-like"/>
    <property type="match status" value="2"/>
</dbReference>